<name>A0A4C1ZTI2_EUMVA</name>
<proteinExistence type="predicted"/>
<accession>A0A4C1ZTI2</accession>
<organism evidence="2 3">
    <name type="scientific">Eumeta variegata</name>
    <name type="common">Bagworm moth</name>
    <name type="synonym">Eumeta japonica</name>
    <dbReference type="NCBI Taxonomy" id="151549"/>
    <lineage>
        <taxon>Eukaryota</taxon>
        <taxon>Metazoa</taxon>
        <taxon>Ecdysozoa</taxon>
        <taxon>Arthropoda</taxon>
        <taxon>Hexapoda</taxon>
        <taxon>Insecta</taxon>
        <taxon>Pterygota</taxon>
        <taxon>Neoptera</taxon>
        <taxon>Endopterygota</taxon>
        <taxon>Lepidoptera</taxon>
        <taxon>Glossata</taxon>
        <taxon>Ditrysia</taxon>
        <taxon>Tineoidea</taxon>
        <taxon>Psychidae</taxon>
        <taxon>Oiketicinae</taxon>
        <taxon>Eumeta</taxon>
    </lineage>
</organism>
<evidence type="ECO:0000313" key="2">
    <source>
        <dbReference type="EMBL" id="GBP91796.1"/>
    </source>
</evidence>
<reference evidence="2 3" key="1">
    <citation type="journal article" date="2019" name="Commun. Biol.">
        <title>The bagworm genome reveals a unique fibroin gene that provides high tensile strength.</title>
        <authorList>
            <person name="Kono N."/>
            <person name="Nakamura H."/>
            <person name="Ohtoshi R."/>
            <person name="Tomita M."/>
            <person name="Numata K."/>
            <person name="Arakawa K."/>
        </authorList>
    </citation>
    <scope>NUCLEOTIDE SEQUENCE [LARGE SCALE GENOMIC DNA]</scope>
</reference>
<feature type="signal peptide" evidence="1">
    <location>
        <begin position="1"/>
        <end position="28"/>
    </location>
</feature>
<dbReference type="AlphaFoldDB" id="A0A4C1ZTI2"/>
<feature type="chain" id="PRO_5020031375" evidence="1">
    <location>
        <begin position="29"/>
        <end position="168"/>
    </location>
</feature>
<dbReference type="Proteomes" id="UP000299102">
    <property type="component" value="Unassembled WGS sequence"/>
</dbReference>
<dbReference type="EMBL" id="BGZK01002210">
    <property type="protein sequence ID" value="GBP91796.1"/>
    <property type="molecule type" value="Genomic_DNA"/>
</dbReference>
<protein>
    <submittedName>
        <fullName evidence="2">Uncharacterized protein</fullName>
    </submittedName>
</protein>
<evidence type="ECO:0000256" key="1">
    <source>
        <dbReference type="SAM" id="SignalP"/>
    </source>
</evidence>
<keyword evidence="1" id="KW-0732">Signal</keyword>
<evidence type="ECO:0000313" key="3">
    <source>
        <dbReference type="Proteomes" id="UP000299102"/>
    </source>
</evidence>
<comment type="caution">
    <text evidence="2">The sequence shown here is derived from an EMBL/GenBank/DDBJ whole genome shotgun (WGS) entry which is preliminary data.</text>
</comment>
<keyword evidence="3" id="KW-1185">Reference proteome</keyword>
<sequence length="168" mass="18009">MCNGPIRSAAERGAGLIACAFVIAATQCAECPIGGYVRGQSSFGANAEVERADMFEMPLALHKLVHYGWRLQTPVTNALTYRETQLSVLDEARDKLLSCLDLSRKSHWSVRASCGSGRYGSSISHLRGPSANLFIFSINKTRGRRGGRAAAPPAAARAHKPATLAFSC</sequence>
<gene>
    <name evidence="2" type="ORF">EVAR_57258_1</name>
</gene>